<evidence type="ECO:0000256" key="4">
    <source>
        <dbReference type="RuleBase" id="RU361187"/>
    </source>
</evidence>
<dbReference type="RefSeq" id="WP_145246930.1">
    <property type="nucleotide sequence ID" value="NZ_CP036278.1"/>
</dbReference>
<dbReference type="AlphaFoldDB" id="A0A518AN76"/>
<evidence type="ECO:0000313" key="7">
    <source>
        <dbReference type="Proteomes" id="UP000315750"/>
    </source>
</evidence>
<proteinExistence type="inferred from homology"/>
<dbReference type="SUPFAM" id="SSF75005">
    <property type="entry name" value="Arabinanase/levansucrase/invertase"/>
    <property type="match status" value="1"/>
</dbReference>
<gene>
    <name evidence="6" type="ORF">Pan181_23900</name>
</gene>
<keyword evidence="3 4" id="KW-0326">Glycosidase</keyword>
<dbReference type="InterPro" id="IPR006710">
    <property type="entry name" value="Glyco_hydro_43"/>
</dbReference>
<dbReference type="PANTHER" id="PTHR35279:SF1">
    <property type="entry name" value="ARABINANASE_LEVANSUCRASE_INVERTASE"/>
    <property type="match status" value="1"/>
</dbReference>
<reference evidence="6 7" key="1">
    <citation type="submission" date="2019-02" db="EMBL/GenBank/DDBJ databases">
        <title>Deep-cultivation of Planctomycetes and their phenomic and genomic characterization uncovers novel biology.</title>
        <authorList>
            <person name="Wiegand S."/>
            <person name="Jogler M."/>
            <person name="Boedeker C."/>
            <person name="Pinto D."/>
            <person name="Vollmers J."/>
            <person name="Rivas-Marin E."/>
            <person name="Kohn T."/>
            <person name="Peeters S.H."/>
            <person name="Heuer A."/>
            <person name="Rast P."/>
            <person name="Oberbeckmann S."/>
            <person name="Bunk B."/>
            <person name="Jeske O."/>
            <person name="Meyerdierks A."/>
            <person name="Storesund J.E."/>
            <person name="Kallscheuer N."/>
            <person name="Luecker S."/>
            <person name="Lage O.M."/>
            <person name="Pohl T."/>
            <person name="Merkel B.J."/>
            <person name="Hornburger P."/>
            <person name="Mueller R.-W."/>
            <person name="Bruemmer F."/>
            <person name="Labrenz M."/>
            <person name="Spormann A.M."/>
            <person name="Op den Camp H."/>
            <person name="Overmann J."/>
            <person name="Amann R."/>
            <person name="Jetten M.S.M."/>
            <person name="Mascher T."/>
            <person name="Medema M.H."/>
            <person name="Devos D.P."/>
            <person name="Kaster A.-K."/>
            <person name="Ovreas L."/>
            <person name="Rohde M."/>
            <person name="Galperin M.Y."/>
            <person name="Jogler C."/>
        </authorList>
    </citation>
    <scope>NUCLEOTIDE SEQUENCE [LARGE SCALE GENOMIC DNA]</scope>
    <source>
        <strain evidence="6 7">Pan181</strain>
    </source>
</reference>
<dbReference type="InterPro" id="IPR023296">
    <property type="entry name" value="Glyco_hydro_beta-prop_sf"/>
</dbReference>
<comment type="similarity">
    <text evidence="1 4">Belongs to the glycosyl hydrolase 43 family.</text>
</comment>
<dbReference type="EMBL" id="CP036278">
    <property type="protein sequence ID" value="QDU56185.1"/>
    <property type="molecule type" value="Genomic_DNA"/>
</dbReference>
<organism evidence="6 7">
    <name type="scientific">Aeoliella mucimassa</name>
    <dbReference type="NCBI Taxonomy" id="2527972"/>
    <lineage>
        <taxon>Bacteria</taxon>
        <taxon>Pseudomonadati</taxon>
        <taxon>Planctomycetota</taxon>
        <taxon>Planctomycetia</taxon>
        <taxon>Pirellulales</taxon>
        <taxon>Lacipirellulaceae</taxon>
        <taxon>Aeoliella</taxon>
    </lineage>
</organism>
<evidence type="ECO:0000256" key="2">
    <source>
        <dbReference type="ARBA" id="ARBA00022801"/>
    </source>
</evidence>
<name>A0A518AN76_9BACT</name>
<dbReference type="GO" id="GO:0004553">
    <property type="term" value="F:hydrolase activity, hydrolyzing O-glycosyl compounds"/>
    <property type="evidence" value="ECO:0007669"/>
    <property type="project" value="InterPro"/>
</dbReference>
<dbReference type="KEGG" id="amuc:Pan181_23900"/>
<sequence precursor="true">MKYALLLVTCLVGCVLADVSLADPPVDAPRMYFADNVSGRPYSKDPAVVRFQQKYWLYYSVPPYEGKPTQGWSIGIATSENLVDWTKVTRLANTGPAEATGFTAPGAIVLNGRVHLFYQTYGSGPRDAICHAWSDDGIHFERNPSNPIFRPTGNWNVGRAIDADVVPFGDRLLLYWATRDPEMKIQMQGVAAAPLDSDFGRDAWKQLNLKGPILEPTVPTPLDDPHLDLAWEQQCIEAAAMASRDGKLYMFYAGAYNNAPQQIGVAVSDDGVHFKRLSVEPLLPCGQPGSWNSSESGHPFLFQDDDGQDYLFYQGNNDHGKSWYLSVVPIDWKAGRPVLAPEKLPK</sequence>
<dbReference type="OrthoDB" id="9759709at2"/>
<keyword evidence="2 4" id="KW-0378">Hydrolase</keyword>
<evidence type="ECO:0000313" key="6">
    <source>
        <dbReference type="EMBL" id="QDU56185.1"/>
    </source>
</evidence>
<feature type="chain" id="PRO_5021980890" evidence="5">
    <location>
        <begin position="18"/>
        <end position="346"/>
    </location>
</feature>
<dbReference type="Proteomes" id="UP000315750">
    <property type="component" value="Chromosome"/>
</dbReference>
<evidence type="ECO:0000256" key="5">
    <source>
        <dbReference type="SAM" id="SignalP"/>
    </source>
</evidence>
<protein>
    <submittedName>
        <fullName evidence="6">Glycosyl hydrolases family 43</fullName>
    </submittedName>
</protein>
<dbReference type="PANTHER" id="PTHR35279">
    <property type="match status" value="1"/>
</dbReference>
<feature type="signal peptide" evidence="5">
    <location>
        <begin position="1"/>
        <end position="17"/>
    </location>
</feature>
<evidence type="ECO:0000256" key="1">
    <source>
        <dbReference type="ARBA" id="ARBA00009865"/>
    </source>
</evidence>
<dbReference type="Gene3D" id="2.115.10.20">
    <property type="entry name" value="Glycosyl hydrolase domain, family 43"/>
    <property type="match status" value="2"/>
</dbReference>
<accession>A0A518AN76</accession>
<keyword evidence="5" id="KW-0732">Signal</keyword>
<dbReference type="GO" id="GO:0005975">
    <property type="term" value="P:carbohydrate metabolic process"/>
    <property type="evidence" value="ECO:0007669"/>
    <property type="project" value="InterPro"/>
</dbReference>
<evidence type="ECO:0000256" key="3">
    <source>
        <dbReference type="ARBA" id="ARBA00023295"/>
    </source>
</evidence>
<keyword evidence="7" id="KW-1185">Reference proteome</keyword>
<dbReference type="Pfam" id="PF04616">
    <property type="entry name" value="Glyco_hydro_43"/>
    <property type="match status" value="1"/>
</dbReference>